<organism evidence="1 2">
    <name type="scientific">Macrosiphum euphorbiae</name>
    <name type="common">potato aphid</name>
    <dbReference type="NCBI Taxonomy" id="13131"/>
    <lineage>
        <taxon>Eukaryota</taxon>
        <taxon>Metazoa</taxon>
        <taxon>Ecdysozoa</taxon>
        <taxon>Arthropoda</taxon>
        <taxon>Hexapoda</taxon>
        <taxon>Insecta</taxon>
        <taxon>Pterygota</taxon>
        <taxon>Neoptera</taxon>
        <taxon>Paraneoptera</taxon>
        <taxon>Hemiptera</taxon>
        <taxon>Sternorrhyncha</taxon>
        <taxon>Aphidomorpha</taxon>
        <taxon>Aphidoidea</taxon>
        <taxon>Aphididae</taxon>
        <taxon>Macrosiphini</taxon>
        <taxon>Macrosiphum</taxon>
    </lineage>
</organism>
<dbReference type="AlphaFoldDB" id="A0AAV0WL61"/>
<accession>A0AAV0WL61</accession>
<keyword evidence="2" id="KW-1185">Reference proteome</keyword>
<sequence length="118" mass="14152">MPISYFRHLIAAEVAYVRVLSLKFELYKVCNEDGKLILKVNKIKESINQFKNRVYRNFKHFAGLWVGTYKKFLNLKPENFDFNLELDLVYLKNYHEAAIYLKKCIQSNPELLTNFYNF</sequence>
<dbReference type="EMBL" id="CARXXK010000002">
    <property type="protein sequence ID" value="CAI6356542.1"/>
    <property type="molecule type" value="Genomic_DNA"/>
</dbReference>
<dbReference type="Proteomes" id="UP001160148">
    <property type="component" value="Unassembled WGS sequence"/>
</dbReference>
<gene>
    <name evidence="1" type="ORF">MEUPH1_LOCUS12266</name>
</gene>
<protein>
    <submittedName>
        <fullName evidence="1">Uncharacterized protein</fullName>
    </submittedName>
</protein>
<evidence type="ECO:0000313" key="1">
    <source>
        <dbReference type="EMBL" id="CAI6356542.1"/>
    </source>
</evidence>
<evidence type="ECO:0000313" key="2">
    <source>
        <dbReference type="Proteomes" id="UP001160148"/>
    </source>
</evidence>
<reference evidence="1 2" key="1">
    <citation type="submission" date="2023-01" db="EMBL/GenBank/DDBJ databases">
        <authorList>
            <person name="Whitehead M."/>
        </authorList>
    </citation>
    <scope>NUCLEOTIDE SEQUENCE [LARGE SCALE GENOMIC DNA]</scope>
</reference>
<proteinExistence type="predicted"/>
<name>A0AAV0WL61_9HEMI</name>
<dbReference type="InterPro" id="IPR011990">
    <property type="entry name" value="TPR-like_helical_dom_sf"/>
</dbReference>
<comment type="caution">
    <text evidence="1">The sequence shown here is derived from an EMBL/GenBank/DDBJ whole genome shotgun (WGS) entry which is preliminary data.</text>
</comment>
<dbReference type="SUPFAM" id="SSF48452">
    <property type="entry name" value="TPR-like"/>
    <property type="match status" value="1"/>
</dbReference>